<dbReference type="GO" id="GO:0048038">
    <property type="term" value="F:quinone binding"/>
    <property type="evidence" value="ECO:0007669"/>
    <property type="project" value="UniProtKB-UniRule"/>
</dbReference>
<keyword evidence="2" id="KW-0472">Membrane</keyword>
<keyword evidence="4" id="KW-1185">Reference proteome</keyword>
<keyword evidence="2" id="KW-1133">Transmembrane helix</keyword>
<dbReference type="GO" id="GO:0005886">
    <property type="term" value="C:plasma membrane"/>
    <property type="evidence" value="ECO:0007669"/>
    <property type="project" value="UniProtKB-SubCell"/>
</dbReference>
<evidence type="ECO:0000313" key="4">
    <source>
        <dbReference type="Proteomes" id="UP000000493"/>
    </source>
</evidence>
<comment type="function">
    <text evidence="2">NDH-1 shuttles electrons from NADH, via FMN and iron-sulfur (Fe-S) centers, to quinones in the respiratory chain. Couples the redox reaction to proton translocation (for every two electrons transferred, four hydrogen ions are translocated across the cytoplasmic membrane), and thus conserves the redox energy in a proton gradient.</text>
</comment>
<keyword evidence="2" id="KW-0520">NAD</keyword>
<evidence type="ECO:0000313" key="3">
    <source>
        <dbReference type="EMBL" id="AEI51792.1"/>
    </source>
</evidence>
<dbReference type="EC" id="7.1.1.-" evidence="2"/>
<organism evidence="3 4">
    <name type="scientific">Runella slithyformis (strain ATCC 29530 / DSM 19594 / LMG 11500 / NCIMB 11436 / LSU 4)</name>
    <dbReference type="NCBI Taxonomy" id="761193"/>
    <lineage>
        <taxon>Bacteria</taxon>
        <taxon>Pseudomonadati</taxon>
        <taxon>Bacteroidota</taxon>
        <taxon>Cytophagia</taxon>
        <taxon>Cytophagales</taxon>
        <taxon>Spirosomataceae</taxon>
        <taxon>Runella</taxon>
    </lineage>
</organism>
<feature type="transmembrane region" description="Helical" evidence="2">
    <location>
        <begin position="6"/>
        <end position="23"/>
    </location>
</feature>
<evidence type="ECO:0000256" key="1">
    <source>
        <dbReference type="ARBA" id="ARBA00005698"/>
    </source>
</evidence>
<name>A0A7U3ZR22_RUNSL</name>
<feature type="transmembrane region" description="Helical" evidence="2">
    <location>
        <begin position="149"/>
        <end position="170"/>
    </location>
</feature>
<keyword evidence="2" id="KW-1003">Cell membrane</keyword>
<gene>
    <name evidence="3" type="ordered locus">Runsl_5502</name>
</gene>
<evidence type="ECO:0000256" key="2">
    <source>
        <dbReference type="RuleBase" id="RU004429"/>
    </source>
</evidence>
<dbReference type="PANTHER" id="PTHR33269">
    <property type="entry name" value="NADH-UBIQUINONE OXIDOREDUCTASE CHAIN 6"/>
    <property type="match status" value="1"/>
</dbReference>
<dbReference type="InterPro" id="IPR042106">
    <property type="entry name" value="Nuo/plastoQ_OxRdtase_6_NuoJ"/>
</dbReference>
<accession>A0A7U3ZR22</accession>
<dbReference type="GO" id="GO:0008137">
    <property type="term" value="F:NADH dehydrogenase (ubiquinone) activity"/>
    <property type="evidence" value="ECO:0007669"/>
    <property type="project" value="UniProtKB-UniRule"/>
</dbReference>
<comment type="catalytic activity">
    <reaction evidence="2">
        <text>a quinone + NADH + 5 H(+)(in) = a quinol + NAD(+) + 4 H(+)(out)</text>
        <dbReference type="Rhea" id="RHEA:57888"/>
        <dbReference type="ChEBI" id="CHEBI:15378"/>
        <dbReference type="ChEBI" id="CHEBI:24646"/>
        <dbReference type="ChEBI" id="CHEBI:57540"/>
        <dbReference type="ChEBI" id="CHEBI:57945"/>
        <dbReference type="ChEBI" id="CHEBI:132124"/>
    </reaction>
</comment>
<dbReference type="KEGG" id="rsi:Runsl_5502"/>
<feature type="transmembrane region" description="Helical" evidence="2">
    <location>
        <begin position="97"/>
        <end position="115"/>
    </location>
</feature>
<dbReference type="AlphaFoldDB" id="A0A7U3ZR22"/>
<dbReference type="Proteomes" id="UP000000493">
    <property type="component" value="Chromosome"/>
</dbReference>
<feature type="transmembrane region" description="Helical" evidence="2">
    <location>
        <begin position="30"/>
        <end position="51"/>
    </location>
</feature>
<dbReference type="InterPro" id="IPR001457">
    <property type="entry name" value="NADH_UbQ/plastoQ_OxRdtase_su6"/>
</dbReference>
<keyword evidence="2" id="KW-0874">Quinone</keyword>
<dbReference type="PANTHER" id="PTHR33269:SF17">
    <property type="entry name" value="NADH-UBIQUINONE OXIDOREDUCTASE CHAIN 6"/>
    <property type="match status" value="1"/>
</dbReference>
<dbReference type="Gene3D" id="1.20.120.1200">
    <property type="entry name" value="NADH-ubiquinone/plastoquinone oxidoreductase chain 6, subunit NuoJ"/>
    <property type="match status" value="1"/>
</dbReference>
<comment type="subcellular location">
    <subcellularLocation>
        <location evidence="2">Cell membrane</location>
        <topology evidence="2">Multi-pass membrane protein</topology>
    </subcellularLocation>
</comment>
<feature type="transmembrane region" description="Helical" evidence="2">
    <location>
        <begin position="57"/>
        <end position="76"/>
    </location>
</feature>
<sequence length="175" mass="19155">MAEIAFYGFSALSIGAALTILFTRNVMYAALCLFLTLLGVAALFVLSGADFLAITQLLIYVGGVLVLIMFGIMLTYRPDREGNQTKNYVLTGHLNRFWGTAVALGIFGILFWIILNANFMITQSPQLAEYTPQHSTLRIIGVSLMTTHVWAFEVIGILLLAALIGAAYVATQRDK</sequence>
<comment type="similarity">
    <text evidence="1 2">Belongs to the complex I subunit 6 family.</text>
</comment>
<reference evidence="3 4" key="2">
    <citation type="journal article" date="2012" name="Stand. Genomic Sci.">
        <title>Complete genome sequence of the aquatic bacterium Runella slithyformis type strain (LSU 4(T)).</title>
        <authorList>
            <person name="Copeland A."/>
            <person name="Zhang X."/>
            <person name="Misra M."/>
            <person name="Lapidus A."/>
            <person name="Nolan M."/>
            <person name="Lucas S."/>
            <person name="Deshpande S."/>
            <person name="Cheng J.F."/>
            <person name="Tapia R."/>
            <person name="Goodwin L.A."/>
            <person name="Pitluck S."/>
            <person name="Liolios K."/>
            <person name="Pagani I."/>
            <person name="Ivanova N."/>
            <person name="Mikhailova N."/>
            <person name="Pati A."/>
            <person name="Chen A."/>
            <person name="Palaniappan K."/>
            <person name="Land M."/>
            <person name="Hauser L."/>
            <person name="Pan C."/>
            <person name="Jeffries C.D."/>
            <person name="Detter J.C."/>
            <person name="Brambilla E.M."/>
            <person name="Rohde M."/>
            <person name="Djao O.D."/>
            <person name="Goker M."/>
            <person name="Sikorski J."/>
            <person name="Tindall B.J."/>
            <person name="Woyke T."/>
            <person name="Bristow J."/>
            <person name="Eisen J.A."/>
            <person name="Markowitz V."/>
            <person name="Hugenholtz P."/>
            <person name="Kyrpides N.C."/>
            <person name="Klenk H.P."/>
            <person name="Mavromatis K."/>
        </authorList>
    </citation>
    <scope>NUCLEOTIDE SEQUENCE [LARGE SCALE GENOMIC DNA]</scope>
    <source>
        <strain evidence="4">ATCC 29530 / DSM 19594 / LMG 11500 / NCIMB 11436 / LSU 4</strain>
    </source>
</reference>
<reference evidence="4" key="1">
    <citation type="submission" date="2011-06" db="EMBL/GenBank/DDBJ databases">
        <title>The complete genome of chromosome of Runella slithyformis DSM 19594.</title>
        <authorList>
            <consortium name="US DOE Joint Genome Institute (JGI-PGF)"/>
            <person name="Lucas S."/>
            <person name="Han J."/>
            <person name="Lapidus A."/>
            <person name="Bruce D."/>
            <person name="Goodwin L."/>
            <person name="Pitluck S."/>
            <person name="Peters L."/>
            <person name="Kyrpides N."/>
            <person name="Mavromatis K."/>
            <person name="Ivanova N."/>
            <person name="Ovchinnikova G."/>
            <person name="Zhang X."/>
            <person name="Misra M."/>
            <person name="Detter J.C."/>
            <person name="Tapia R."/>
            <person name="Han C."/>
            <person name="Land M."/>
            <person name="Hauser L."/>
            <person name="Markowitz V."/>
            <person name="Cheng J.-F."/>
            <person name="Hugenholtz P."/>
            <person name="Woyke T."/>
            <person name="Wu D."/>
            <person name="Tindall B."/>
            <person name="Faehrich R."/>
            <person name="Brambilla E."/>
            <person name="Klenk H.-P."/>
            <person name="Eisen J.A."/>
        </authorList>
    </citation>
    <scope>NUCLEOTIDE SEQUENCE [LARGE SCALE GENOMIC DNA]</scope>
    <source>
        <strain evidence="4">ATCC 29530 / DSM 19594 / LMG 11500 / NCIMB 11436 / LSU 4</strain>
    </source>
</reference>
<proteinExistence type="inferred from homology"/>
<dbReference type="RefSeq" id="WP_013931060.1">
    <property type="nucleotide sequence ID" value="NC_015703.1"/>
</dbReference>
<protein>
    <recommendedName>
        <fullName evidence="2">NADH-quinone oxidoreductase subunit J</fullName>
        <ecNumber evidence="2">7.1.1.-</ecNumber>
    </recommendedName>
</protein>
<dbReference type="EMBL" id="CP002859">
    <property type="protein sequence ID" value="AEI51792.1"/>
    <property type="molecule type" value="Genomic_DNA"/>
</dbReference>
<dbReference type="Pfam" id="PF00499">
    <property type="entry name" value="Oxidored_q3"/>
    <property type="match status" value="1"/>
</dbReference>
<keyword evidence="2" id="KW-0812">Transmembrane</keyword>